<dbReference type="GO" id="GO:0003677">
    <property type="term" value="F:DNA binding"/>
    <property type="evidence" value="ECO:0007669"/>
    <property type="project" value="InterPro"/>
</dbReference>
<gene>
    <name evidence="3" type="primary">xerC_3</name>
    <name evidence="3" type="ORF">JEOPIN946_01601</name>
</gene>
<comment type="caution">
    <text evidence="3">The sequence shown here is derived from an EMBL/GenBank/DDBJ whole genome shotgun (WGS) entry which is preliminary data.</text>
</comment>
<keyword evidence="4" id="KW-1185">Reference proteome</keyword>
<dbReference type="PROSITE" id="PS51898">
    <property type="entry name" value="TYR_RECOMBINASE"/>
    <property type="match status" value="1"/>
</dbReference>
<protein>
    <submittedName>
        <fullName evidence="3">Tyrosine recombinase XerC</fullName>
    </submittedName>
</protein>
<dbReference type="PANTHER" id="PTHR30349">
    <property type="entry name" value="PHAGE INTEGRASE-RELATED"/>
    <property type="match status" value="1"/>
</dbReference>
<evidence type="ECO:0000259" key="2">
    <source>
        <dbReference type="PROSITE" id="PS51898"/>
    </source>
</evidence>
<dbReference type="SUPFAM" id="SSF56349">
    <property type="entry name" value="DNA breaking-rejoining enzymes"/>
    <property type="match status" value="1"/>
</dbReference>
<evidence type="ECO:0000256" key="1">
    <source>
        <dbReference type="ARBA" id="ARBA00023172"/>
    </source>
</evidence>
<dbReference type="GO" id="GO:0006310">
    <property type="term" value="P:DNA recombination"/>
    <property type="evidence" value="ECO:0007669"/>
    <property type="project" value="UniProtKB-KW"/>
</dbReference>
<keyword evidence="1" id="KW-0233">DNA recombination</keyword>
<dbReference type="Gene3D" id="1.10.443.10">
    <property type="entry name" value="Intergrase catalytic core"/>
    <property type="match status" value="1"/>
</dbReference>
<evidence type="ECO:0000313" key="4">
    <source>
        <dbReference type="Proteomes" id="UP000588186"/>
    </source>
</evidence>
<feature type="domain" description="Tyr recombinase" evidence="2">
    <location>
        <begin position="3"/>
        <end position="175"/>
    </location>
</feature>
<sequence>MEYVEPIRTTEDIQKMKNALNYYGGKRDEFLFTLGINCGLRISDILKLKKYDISDYKLRFRESKTRKLNTLPLFHIQKEIDAYIALFEDDEYLFKSKRSNRPIQRVQAYRILNRAADAIGLKHIGTHSLRKTFGYHYYQRTQDISLLMELFNHSSQSVTLRYIGIHQDVINETFSNNFRGL</sequence>
<name>A0A6V7RPE7_9BACL</name>
<dbReference type="Pfam" id="PF00589">
    <property type="entry name" value="Phage_integrase"/>
    <property type="match status" value="1"/>
</dbReference>
<dbReference type="InterPro" id="IPR050090">
    <property type="entry name" value="Tyrosine_recombinase_XerCD"/>
</dbReference>
<proteinExistence type="predicted"/>
<dbReference type="Proteomes" id="UP000588186">
    <property type="component" value="Unassembled WGS sequence"/>
</dbReference>
<reference evidence="3 4" key="1">
    <citation type="submission" date="2020-07" db="EMBL/GenBank/DDBJ databases">
        <authorList>
            <person name="Criscuolo A."/>
        </authorList>
    </citation>
    <scope>NUCLEOTIDE SEQUENCE [LARGE SCALE GENOMIC DNA]</scope>
    <source>
        <strain evidence="3">CIP107946</strain>
    </source>
</reference>
<dbReference type="InterPro" id="IPR013762">
    <property type="entry name" value="Integrase-like_cat_sf"/>
</dbReference>
<organism evidence="3 4">
    <name type="scientific">Phocicoccus pinnipedialis</name>
    <dbReference type="NCBI Taxonomy" id="110845"/>
    <lineage>
        <taxon>Bacteria</taxon>
        <taxon>Bacillati</taxon>
        <taxon>Bacillota</taxon>
        <taxon>Bacilli</taxon>
        <taxon>Bacillales</taxon>
        <taxon>Salinicoccaceae</taxon>
        <taxon>Phocicoccus</taxon>
    </lineage>
</organism>
<dbReference type="AlphaFoldDB" id="A0A6V7RPE7"/>
<dbReference type="InterPro" id="IPR011010">
    <property type="entry name" value="DNA_brk_join_enz"/>
</dbReference>
<dbReference type="RefSeq" id="WP_186078417.1">
    <property type="nucleotide sequence ID" value="NZ_CAJEWB010000014.1"/>
</dbReference>
<evidence type="ECO:0000313" key="3">
    <source>
        <dbReference type="EMBL" id="CAD2079692.1"/>
    </source>
</evidence>
<dbReference type="InterPro" id="IPR002104">
    <property type="entry name" value="Integrase_catalytic"/>
</dbReference>
<dbReference type="GO" id="GO:0015074">
    <property type="term" value="P:DNA integration"/>
    <property type="evidence" value="ECO:0007669"/>
    <property type="project" value="InterPro"/>
</dbReference>
<accession>A0A6V7RPE7</accession>
<dbReference type="EMBL" id="CAJEWB010000014">
    <property type="protein sequence ID" value="CAD2079692.1"/>
    <property type="molecule type" value="Genomic_DNA"/>
</dbReference>
<dbReference type="PANTHER" id="PTHR30349:SF82">
    <property type="entry name" value="INTEGRASE_RECOMBINASE YOEC-RELATED"/>
    <property type="match status" value="1"/>
</dbReference>